<keyword evidence="2" id="KW-1185">Reference proteome</keyword>
<name>A0A6L6XWF8_9ACTN</name>
<sequence length="69" mass="7214">MNAQRLAYDDPSTPAEMGADCLAVQAALTGPLTAAARDLAREQPKSGEVEVPEAAARLARALHLQLDGE</sequence>
<organism evidence="1 2">
    <name type="scientific">Nocardioides agri</name>
    <dbReference type="NCBI Taxonomy" id="2682843"/>
    <lineage>
        <taxon>Bacteria</taxon>
        <taxon>Bacillati</taxon>
        <taxon>Actinomycetota</taxon>
        <taxon>Actinomycetes</taxon>
        <taxon>Propionibacteriales</taxon>
        <taxon>Nocardioidaceae</taxon>
        <taxon>Nocardioides</taxon>
    </lineage>
</organism>
<reference evidence="1 2" key="1">
    <citation type="submission" date="2019-12" db="EMBL/GenBank/DDBJ databases">
        <authorList>
            <person name="Huq M.A."/>
        </authorList>
    </citation>
    <scope>NUCLEOTIDE SEQUENCE [LARGE SCALE GENOMIC DNA]</scope>
    <source>
        <strain evidence="1 2">MAH-18</strain>
    </source>
</reference>
<comment type="caution">
    <text evidence="1">The sequence shown here is derived from an EMBL/GenBank/DDBJ whole genome shotgun (WGS) entry which is preliminary data.</text>
</comment>
<evidence type="ECO:0000313" key="2">
    <source>
        <dbReference type="Proteomes" id="UP000473525"/>
    </source>
</evidence>
<gene>
    <name evidence="1" type="ORF">GON03_19635</name>
</gene>
<proteinExistence type="predicted"/>
<protein>
    <submittedName>
        <fullName evidence="1">Uncharacterized protein</fullName>
    </submittedName>
</protein>
<dbReference type="Proteomes" id="UP000473525">
    <property type="component" value="Unassembled WGS sequence"/>
</dbReference>
<evidence type="ECO:0000313" key="1">
    <source>
        <dbReference type="EMBL" id="MVQ51398.1"/>
    </source>
</evidence>
<dbReference type="RefSeq" id="WP_157346270.1">
    <property type="nucleotide sequence ID" value="NZ_WSEK01000005.1"/>
</dbReference>
<dbReference type="EMBL" id="WSEK01000005">
    <property type="protein sequence ID" value="MVQ51398.1"/>
    <property type="molecule type" value="Genomic_DNA"/>
</dbReference>
<accession>A0A6L6XWF8</accession>
<dbReference type="AlphaFoldDB" id="A0A6L6XWF8"/>